<dbReference type="EMBL" id="BQKI01000088">
    <property type="protein sequence ID" value="GJN35984.1"/>
    <property type="molecule type" value="Genomic_DNA"/>
</dbReference>
<proteinExistence type="predicted"/>
<organism evidence="1 2">
    <name type="scientific">Eleusine coracana subsp. coracana</name>
    <dbReference type="NCBI Taxonomy" id="191504"/>
    <lineage>
        <taxon>Eukaryota</taxon>
        <taxon>Viridiplantae</taxon>
        <taxon>Streptophyta</taxon>
        <taxon>Embryophyta</taxon>
        <taxon>Tracheophyta</taxon>
        <taxon>Spermatophyta</taxon>
        <taxon>Magnoliopsida</taxon>
        <taxon>Liliopsida</taxon>
        <taxon>Poales</taxon>
        <taxon>Poaceae</taxon>
        <taxon>PACMAD clade</taxon>
        <taxon>Chloridoideae</taxon>
        <taxon>Cynodonteae</taxon>
        <taxon>Eleusininae</taxon>
        <taxon>Eleusine</taxon>
    </lineage>
</organism>
<reference evidence="1" key="2">
    <citation type="submission" date="2021-12" db="EMBL/GenBank/DDBJ databases">
        <title>Resequencing data analysis of finger millet.</title>
        <authorList>
            <person name="Hatakeyama M."/>
            <person name="Aluri S."/>
            <person name="Balachadran M.T."/>
            <person name="Sivarajan S.R."/>
            <person name="Poveda L."/>
            <person name="Shimizu-Inatsugi R."/>
            <person name="Schlapbach R."/>
            <person name="Sreeman S.M."/>
            <person name="Shimizu K.K."/>
        </authorList>
    </citation>
    <scope>NUCLEOTIDE SEQUENCE</scope>
</reference>
<sequence>MGDLNELLDGIEKLSCHAPNFNCISSFRNIIHNCGLIDLGYNGPAYTWTSRSFSSNPTFQHLDSLANTTWCNNFPNTNVIIFLLFMATMLLS</sequence>
<gene>
    <name evidence="1" type="primary">gb24806</name>
    <name evidence="1" type="ORF">PR202_gb24806</name>
</gene>
<name>A0AAV5FK03_ELECO</name>
<dbReference type="SUPFAM" id="SSF56219">
    <property type="entry name" value="DNase I-like"/>
    <property type="match status" value="1"/>
</dbReference>
<keyword evidence="2" id="KW-1185">Reference proteome</keyword>
<protein>
    <submittedName>
        <fullName evidence="1">Uncharacterized protein</fullName>
    </submittedName>
</protein>
<dbReference type="Proteomes" id="UP001054889">
    <property type="component" value="Unassembled WGS sequence"/>
</dbReference>
<dbReference type="PANTHER" id="PTHR33710:SF79">
    <property type="entry name" value="OS06G0205337 PROTEIN"/>
    <property type="match status" value="1"/>
</dbReference>
<evidence type="ECO:0000313" key="1">
    <source>
        <dbReference type="EMBL" id="GJN35984.1"/>
    </source>
</evidence>
<evidence type="ECO:0000313" key="2">
    <source>
        <dbReference type="Proteomes" id="UP001054889"/>
    </source>
</evidence>
<dbReference type="AlphaFoldDB" id="A0AAV5FK03"/>
<dbReference type="PANTHER" id="PTHR33710">
    <property type="entry name" value="BNAC02G09200D PROTEIN"/>
    <property type="match status" value="1"/>
</dbReference>
<reference evidence="1" key="1">
    <citation type="journal article" date="2018" name="DNA Res.">
        <title>Multiple hybrid de novo genome assembly of finger millet, an orphan allotetraploid crop.</title>
        <authorList>
            <person name="Hatakeyama M."/>
            <person name="Aluri S."/>
            <person name="Balachadran M.T."/>
            <person name="Sivarajan S.R."/>
            <person name="Patrignani A."/>
            <person name="Gruter S."/>
            <person name="Poveda L."/>
            <person name="Shimizu-Inatsugi R."/>
            <person name="Baeten J."/>
            <person name="Francoijs K.J."/>
            <person name="Nataraja K.N."/>
            <person name="Reddy Y.A.N."/>
            <person name="Phadnis S."/>
            <person name="Ravikumar R.L."/>
            <person name="Schlapbach R."/>
            <person name="Sreeman S.M."/>
            <person name="Shimizu K.K."/>
        </authorList>
    </citation>
    <scope>NUCLEOTIDE SEQUENCE</scope>
</reference>
<accession>A0AAV5FK03</accession>
<dbReference type="InterPro" id="IPR036691">
    <property type="entry name" value="Endo/exonu/phosph_ase_sf"/>
</dbReference>
<comment type="caution">
    <text evidence="1">The sequence shown here is derived from an EMBL/GenBank/DDBJ whole genome shotgun (WGS) entry which is preliminary data.</text>
</comment>